<dbReference type="STRING" id="1477437.SAMN05444682_1098"/>
<evidence type="ECO:0000313" key="3">
    <source>
        <dbReference type="Proteomes" id="UP000198670"/>
    </source>
</evidence>
<organism evidence="2 3">
    <name type="scientific">Parapedobacter indicus</name>
    <dbReference type="NCBI Taxonomy" id="1477437"/>
    <lineage>
        <taxon>Bacteria</taxon>
        <taxon>Pseudomonadati</taxon>
        <taxon>Bacteroidota</taxon>
        <taxon>Sphingobacteriia</taxon>
        <taxon>Sphingobacteriales</taxon>
        <taxon>Sphingobacteriaceae</taxon>
        <taxon>Parapedobacter</taxon>
    </lineage>
</organism>
<reference evidence="2 3" key="1">
    <citation type="submission" date="2016-10" db="EMBL/GenBank/DDBJ databases">
        <authorList>
            <person name="de Groot N.N."/>
        </authorList>
    </citation>
    <scope>NUCLEOTIDE SEQUENCE [LARGE SCALE GENOMIC DNA]</scope>
    <source>
        <strain evidence="2 3">RK1</strain>
    </source>
</reference>
<dbReference type="SUPFAM" id="SSF48452">
    <property type="entry name" value="TPR-like"/>
    <property type="match status" value="1"/>
</dbReference>
<sequence>MKTRAKRTNRLSRKNKLGKIMVIACLLAIGTLPAMAQSNLKEGNNNFALYTKSKDFKHLEAARKFADEAYKTKRDSVSFRNILLRGLVYSTLAVVDSNRTQKYTADPADIGLAALRRLTNKSLNVEHGPEISYIRRSLANAYLIKANRAVTAANFEEAYHQYRKVDSISGSAIDVKHNLAVLSTKIGGNEDAIKRYQTFTAQRETSSPAYILELASLYRQQGDNRSRLNTLLAGREQFPKDKEILFTLINTYLANEAYSAIVPLADEAIAHEPENVNLNYIAGYANEMEGNNAVAKAFYEKVINLDANNFEGNLELGLMYLREYIANPENEEKQNKAQDYLLRANQIQPSEVRALKSLAVLYDQSGDIIQKERVNSILNQLTQ</sequence>
<dbReference type="InterPro" id="IPR011990">
    <property type="entry name" value="TPR-like_helical_dom_sf"/>
</dbReference>
<evidence type="ECO:0000313" key="2">
    <source>
        <dbReference type="EMBL" id="SFJ33874.1"/>
    </source>
</evidence>
<dbReference type="Proteomes" id="UP000198670">
    <property type="component" value="Unassembled WGS sequence"/>
</dbReference>
<keyword evidence="3" id="KW-1185">Reference proteome</keyword>
<feature type="chain" id="PRO_5011549766" evidence="1">
    <location>
        <begin position="37"/>
        <end position="383"/>
    </location>
</feature>
<dbReference type="RefSeq" id="WP_143072959.1">
    <property type="nucleotide sequence ID" value="NZ_FOQO01000009.1"/>
</dbReference>
<name>A0A1I3QI74_9SPHI</name>
<proteinExistence type="predicted"/>
<dbReference type="AlphaFoldDB" id="A0A1I3QI74"/>
<dbReference type="Gene3D" id="1.25.40.10">
    <property type="entry name" value="Tetratricopeptide repeat domain"/>
    <property type="match status" value="2"/>
</dbReference>
<dbReference type="OrthoDB" id="747875at2"/>
<protein>
    <submittedName>
        <fullName evidence="2">Uncharacterized protein</fullName>
    </submittedName>
</protein>
<evidence type="ECO:0000256" key="1">
    <source>
        <dbReference type="SAM" id="SignalP"/>
    </source>
</evidence>
<dbReference type="EMBL" id="FOQO01000009">
    <property type="protein sequence ID" value="SFJ33874.1"/>
    <property type="molecule type" value="Genomic_DNA"/>
</dbReference>
<keyword evidence="1" id="KW-0732">Signal</keyword>
<gene>
    <name evidence="2" type="ORF">SAMN05444682_1098</name>
</gene>
<accession>A0A1I3QI74</accession>
<feature type="signal peptide" evidence="1">
    <location>
        <begin position="1"/>
        <end position="36"/>
    </location>
</feature>